<evidence type="ECO:0000313" key="2">
    <source>
        <dbReference type="Proteomes" id="UP001194098"/>
    </source>
</evidence>
<proteinExistence type="predicted"/>
<evidence type="ECO:0000313" key="1">
    <source>
        <dbReference type="EMBL" id="MBC2474198.1"/>
    </source>
</evidence>
<accession>A0AAW3W6K4</accession>
<organism evidence="1 2">
    <name type="scientific">Clostridium beijerinckii</name>
    <name type="common">Clostridium MP</name>
    <dbReference type="NCBI Taxonomy" id="1520"/>
    <lineage>
        <taxon>Bacteria</taxon>
        <taxon>Bacillati</taxon>
        <taxon>Bacillota</taxon>
        <taxon>Clostridia</taxon>
        <taxon>Eubacteriales</taxon>
        <taxon>Clostridiaceae</taxon>
        <taxon>Clostridium</taxon>
    </lineage>
</organism>
<comment type="caution">
    <text evidence="1">The sequence shown here is derived from an EMBL/GenBank/DDBJ whole genome shotgun (WGS) entry which is preliminary data.</text>
</comment>
<dbReference type="RefSeq" id="WP_171780209.1">
    <property type="nucleotide sequence ID" value="NZ_JABAGV010000010.1"/>
</dbReference>
<gene>
    <name evidence="1" type="ORF">HGI39_05650</name>
</gene>
<dbReference type="EMBL" id="JABAGV010000010">
    <property type="protein sequence ID" value="MBC2474198.1"/>
    <property type="molecule type" value="Genomic_DNA"/>
</dbReference>
<sequence>MSSRSQDETFRDFIAEINNLLYQDADTEVLSERIYEAYENNEVSTSQYDKLKRELDEYM</sequence>
<name>A0AAW3W6K4_CLOBE</name>
<reference evidence="1" key="2">
    <citation type="journal article" date="2022" name="Nat. Biotechnol.">
        <title>Carbon-negative production of acetone and isopropanol by gas fermentation at industrial pilot scale.</title>
        <authorList>
            <person name="Liew F.E."/>
            <person name="Nogle R."/>
            <person name="Abdalla T."/>
            <person name="Rasor B.J."/>
            <person name="Canter C."/>
            <person name="Jensen R.O."/>
            <person name="Wang L."/>
            <person name="Strutz J."/>
            <person name="Chirania P."/>
            <person name="De Tissera S."/>
            <person name="Mueller A.P."/>
            <person name="Ruan Z."/>
            <person name="Gao A."/>
            <person name="Tran L."/>
            <person name="Engle N.L."/>
            <person name="Bromley J.C."/>
            <person name="Daniell J."/>
            <person name="Conrado R."/>
            <person name="Tschaplinski T.J."/>
            <person name="Giannone R.J."/>
            <person name="Hettich R.L."/>
            <person name="Karim A.S."/>
            <person name="Simpson S.D."/>
            <person name="Brown S.D."/>
            <person name="Leang C."/>
            <person name="Jewett M.C."/>
            <person name="Kopke M."/>
        </authorList>
    </citation>
    <scope>NUCLEOTIDE SEQUENCE</scope>
    <source>
        <strain evidence="1">DJ015</strain>
    </source>
</reference>
<protein>
    <submittedName>
        <fullName evidence="1">Uncharacterized protein</fullName>
    </submittedName>
</protein>
<reference evidence="1" key="1">
    <citation type="submission" date="2020-04" db="EMBL/GenBank/DDBJ databases">
        <authorList>
            <person name="Brown S."/>
        </authorList>
    </citation>
    <scope>NUCLEOTIDE SEQUENCE</scope>
    <source>
        <strain evidence="1">DJ015</strain>
    </source>
</reference>
<dbReference type="AlphaFoldDB" id="A0AAW3W6K4"/>
<dbReference type="Proteomes" id="UP001194098">
    <property type="component" value="Unassembled WGS sequence"/>
</dbReference>